<proteinExistence type="predicted"/>
<reference evidence="1 2" key="1">
    <citation type="submission" date="2019-06" db="EMBL/GenBank/DDBJ databases">
        <title>A novel bacterium of genus Pontibacter, isolated from marine sediment.</title>
        <authorList>
            <person name="Huang H."/>
            <person name="Mo K."/>
            <person name="Hu Y."/>
        </authorList>
    </citation>
    <scope>NUCLEOTIDE SEQUENCE [LARGE SCALE GENOMIC DNA]</scope>
    <source>
        <strain evidence="1 2">HB172049</strain>
    </source>
</reference>
<dbReference type="EMBL" id="VFRQ01000018">
    <property type="protein sequence ID" value="TPE40257.1"/>
    <property type="molecule type" value="Genomic_DNA"/>
</dbReference>
<gene>
    <name evidence="1" type="ORF">FJM65_20160</name>
</gene>
<dbReference type="Proteomes" id="UP000316727">
    <property type="component" value="Unassembled WGS sequence"/>
</dbReference>
<name>A0A501W0G4_9BACT</name>
<dbReference type="OrthoDB" id="9897846at2"/>
<sequence length="181" mass="20462">MAVTPTVANDDDSPFYKIMEEKGKVWEKIAGEVGAKISGSYNANILEFEMTQKVNSHQLSVYGKRELTTVNNRGIFSEVLKLELNAGDIDREKFLKVGGGGFLNIFFNLSGEYRHKAFVDGYKVKYNSASVLEKVIKTKIFEISQVNRLSVGAEGLRLEVREIPVDARHARTIRDFWQIIN</sequence>
<evidence type="ECO:0000313" key="2">
    <source>
        <dbReference type="Proteomes" id="UP000316727"/>
    </source>
</evidence>
<organism evidence="1 2">
    <name type="scientific">Pontibacter mangrovi</name>
    <dbReference type="NCBI Taxonomy" id="2589816"/>
    <lineage>
        <taxon>Bacteria</taxon>
        <taxon>Pseudomonadati</taxon>
        <taxon>Bacteroidota</taxon>
        <taxon>Cytophagia</taxon>
        <taxon>Cytophagales</taxon>
        <taxon>Hymenobacteraceae</taxon>
        <taxon>Pontibacter</taxon>
    </lineage>
</organism>
<comment type="caution">
    <text evidence="1">The sequence shown here is derived from an EMBL/GenBank/DDBJ whole genome shotgun (WGS) entry which is preliminary data.</text>
</comment>
<protein>
    <submittedName>
        <fullName evidence="1">Uncharacterized protein</fullName>
    </submittedName>
</protein>
<dbReference type="RefSeq" id="WP_140623996.1">
    <property type="nucleotide sequence ID" value="NZ_VFRQ01000018.1"/>
</dbReference>
<keyword evidence="2" id="KW-1185">Reference proteome</keyword>
<accession>A0A501W0G4</accession>
<dbReference type="AlphaFoldDB" id="A0A501W0G4"/>
<evidence type="ECO:0000313" key="1">
    <source>
        <dbReference type="EMBL" id="TPE40257.1"/>
    </source>
</evidence>